<keyword evidence="2" id="KW-0805">Transcription regulation</keyword>
<dbReference type="PANTHER" id="PTHR30204">
    <property type="entry name" value="REDOX-CYCLING DRUG-SENSING TRANSCRIPTIONAL ACTIVATOR SOXR"/>
    <property type="match status" value="1"/>
</dbReference>
<keyword evidence="3 6" id="KW-0238">DNA-binding</keyword>
<protein>
    <submittedName>
        <fullName evidence="6">MerR family DNA-binding transcriptional regulator</fullName>
    </submittedName>
</protein>
<keyword evidence="1" id="KW-0678">Repressor</keyword>
<dbReference type="SMART" id="SM00422">
    <property type="entry name" value="HTH_MERR"/>
    <property type="match status" value="1"/>
</dbReference>
<evidence type="ECO:0000256" key="4">
    <source>
        <dbReference type="ARBA" id="ARBA00023163"/>
    </source>
</evidence>
<evidence type="ECO:0000259" key="5">
    <source>
        <dbReference type="PROSITE" id="PS50937"/>
    </source>
</evidence>
<organism evidence="6 7">
    <name type="scientific">Cellulomonas alba</name>
    <dbReference type="NCBI Taxonomy" id="3053467"/>
    <lineage>
        <taxon>Bacteria</taxon>
        <taxon>Bacillati</taxon>
        <taxon>Actinomycetota</taxon>
        <taxon>Actinomycetes</taxon>
        <taxon>Micrococcales</taxon>
        <taxon>Cellulomonadaceae</taxon>
        <taxon>Cellulomonas</taxon>
    </lineage>
</organism>
<dbReference type="PANTHER" id="PTHR30204:SF69">
    <property type="entry name" value="MERR-FAMILY TRANSCRIPTIONAL REGULATOR"/>
    <property type="match status" value="1"/>
</dbReference>
<dbReference type="PROSITE" id="PS00552">
    <property type="entry name" value="HTH_MERR_1"/>
    <property type="match status" value="1"/>
</dbReference>
<feature type="domain" description="HTH merR-type" evidence="5">
    <location>
        <begin position="17"/>
        <end position="85"/>
    </location>
</feature>
<dbReference type="InterPro" id="IPR047057">
    <property type="entry name" value="MerR_fam"/>
</dbReference>
<dbReference type="RefSeq" id="WP_289454886.1">
    <property type="nucleotide sequence ID" value="NZ_JAUCGQ010000001.1"/>
</dbReference>
<dbReference type="PROSITE" id="PS50937">
    <property type="entry name" value="HTH_MERR_2"/>
    <property type="match status" value="1"/>
</dbReference>
<dbReference type="SUPFAM" id="SSF46955">
    <property type="entry name" value="Putative DNA-binding domain"/>
    <property type="match status" value="1"/>
</dbReference>
<keyword evidence="4" id="KW-0804">Transcription</keyword>
<dbReference type="EMBL" id="JAUCGQ010000001">
    <property type="protein sequence ID" value="MDM7855077.1"/>
    <property type="molecule type" value="Genomic_DNA"/>
</dbReference>
<sequence>MPSTLGIDISVKVKGNAMKIGELASRTGVSTRMLRHYEAQGLLAPGRAANAYRTYDEADAERAVRVAGLVRAGVPTRLVKVLLDLENVPDDELVAACPRSVAELLHTELEGLDERIACLSRSRATLCSFLERAEAAAADLEPTPVPARV</sequence>
<evidence type="ECO:0000256" key="3">
    <source>
        <dbReference type="ARBA" id="ARBA00023125"/>
    </source>
</evidence>
<proteinExistence type="predicted"/>
<gene>
    <name evidence="6" type="ORF">QRT04_09055</name>
</gene>
<dbReference type="Pfam" id="PF13411">
    <property type="entry name" value="MerR_1"/>
    <property type="match status" value="1"/>
</dbReference>
<comment type="caution">
    <text evidence="6">The sequence shown here is derived from an EMBL/GenBank/DDBJ whole genome shotgun (WGS) entry which is preliminary data.</text>
</comment>
<accession>A0ABT7SHP7</accession>
<keyword evidence="7" id="KW-1185">Reference proteome</keyword>
<evidence type="ECO:0000313" key="7">
    <source>
        <dbReference type="Proteomes" id="UP001529338"/>
    </source>
</evidence>
<name>A0ABT7SHP7_9CELL</name>
<dbReference type="PRINTS" id="PR00040">
    <property type="entry name" value="HTHMERR"/>
</dbReference>
<dbReference type="Gene3D" id="1.10.1660.10">
    <property type="match status" value="1"/>
</dbReference>
<evidence type="ECO:0000256" key="1">
    <source>
        <dbReference type="ARBA" id="ARBA00022491"/>
    </source>
</evidence>
<evidence type="ECO:0000256" key="2">
    <source>
        <dbReference type="ARBA" id="ARBA00023015"/>
    </source>
</evidence>
<dbReference type="InterPro" id="IPR009061">
    <property type="entry name" value="DNA-bd_dom_put_sf"/>
</dbReference>
<dbReference type="InterPro" id="IPR000551">
    <property type="entry name" value="MerR-type_HTH_dom"/>
</dbReference>
<reference evidence="6 7" key="1">
    <citation type="submission" date="2023-06" db="EMBL/GenBank/DDBJ databases">
        <title>Cellulomonas sp. MW4 Whole genome sequence.</title>
        <authorList>
            <person name="Park S."/>
        </authorList>
    </citation>
    <scope>NUCLEOTIDE SEQUENCE [LARGE SCALE GENOMIC DNA]</scope>
    <source>
        <strain evidence="6 7">MW4</strain>
    </source>
</reference>
<dbReference type="GO" id="GO:0003677">
    <property type="term" value="F:DNA binding"/>
    <property type="evidence" value="ECO:0007669"/>
    <property type="project" value="UniProtKB-KW"/>
</dbReference>
<dbReference type="Proteomes" id="UP001529338">
    <property type="component" value="Unassembled WGS sequence"/>
</dbReference>
<evidence type="ECO:0000313" key="6">
    <source>
        <dbReference type="EMBL" id="MDM7855077.1"/>
    </source>
</evidence>